<feature type="domain" description="RRM" evidence="4">
    <location>
        <begin position="281"/>
        <end position="358"/>
    </location>
</feature>
<proteinExistence type="predicted"/>
<dbReference type="PANTHER" id="PTHR24012">
    <property type="entry name" value="RNA BINDING PROTEIN"/>
    <property type="match status" value="1"/>
</dbReference>
<protein>
    <recommendedName>
        <fullName evidence="4">RRM domain-containing protein</fullName>
    </recommendedName>
</protein>
<comment type="caution">
    <text evidence="5">The sequence shown here is derived from an EMBL/GenBank/DDBJ whole genome shotgun (WGS) entry which is preliminary data.</text>
</comment>
<dbReference type="EMBL" id="JAUIZM010000008">
    <property type="protein sequence ID" value="KAK1367957.1"/>
    <property type="molecule type" value="Genomic_DNA"/>
</dbReference>
<dbReference type="Gene3D" id="3.30.70.330">
    <property type="match status" value="4"/>
</dbReference>
<feature type="domain" description="RRM" evidence="4">
    <location>
        <begin position="117"/>
        <end position="185"/>
    </location>
</feature>
<evidence type="ECO:0000256" key="3">
    <source>
        <dbReference type="PROSITE-ProRule" id="PRU00176"/>
    </source>
</evidence>
<reference evidence="5" key="1">
    <citation type="submission" date="2023-02" db="EMBL/GenBank/DDBJ databases">
        <title>Genome of toxic invasive species Heracleum sosnowskyi carries increased number of genes despite the absence of recent whole-genome duplications.</title>
        <authorList>
            <person name="Schelkunov M."/>
            <person name="Shtratnikova V."/>
            <person name="Makarenko M."/>
            <person name="Klepikova A."/>
            <person name="Omelchenko D."/>
            <person name="Novikova G."/>
            <person name="Obukhova E."/>
            <person name="Bogdanov V."/>
            <person name="Penin A."/>
            <person name="Logacheva M."/>
        </authorList>
    </citation>
    <scope>NUCLEOTIDE SEQUENCE</scope>
    <source>
        <strain evidence="5">Hsosn_3</strain>
        <tissue evidence="5">Leaf</tissue>
    </source>
</reference>
<evidence type="ECO:0000256" key="2">
    <source>
        <dbReference type="ARBA" id="ARBA00022884"/>
    </source>
</evidence>
<dbReference type="InterPro" id="IPR035979">
    <property type="entry name" value="RBD_domain_sf"/>
</dbReference>
<reference evidence="5" key="2">
    <citation type="submission" date="2023-05" db="EMBL/GenBank/DDBJ databases">
        <authorList>
            <person name="Schelkunov M.I."/>
        </authorList>
    </citation>
    <scope>NUCLEOTIDE SEQUENCE</scope>
    <source>
        <strain evidence="5">Hsosn_3</strain>
        <tissue evidence="5">Leaf</tissue>
    </source>
</reference>
<dbReference type="PROSITE" id="PS50102">
    <property type="entry name" value="RRM"/>
    <property type="match status" value="4"/>
</dbReference>
<dbReference type="GO" id="GO:0003723">
    <property type="term" value="F:RNA binding"/>
    <property type="evidence" value="ECO:0007669"/>
    <property type="project" value="UniProtKB-UniRule"/>
</dbReference>
<sequence>MEKGKDEYEHNSTMLYVRNLDDSVTDEELYEHVNQFPGLVVSCERAKISQTDKSPGDGFVNYSNPDQAANAIRLLDSTLLKNKPIRVAYSPCHRNRDESLLSITVPLDSTISSSSQNFDKSLDESTLYQLFSMHGDILSFLVSTDASGLRAFVRYKSFAFAQTAIEQLDGVIINNKPLQVLPMRRNCRKLHPELLSVTFTSYNSSASKSFLRNFFSMYGPIASVDDYTHHKGDRFGLITFENPEDAARAARDAPNHNLFNQYFKVSGQYADAGELLDEDIKQLHVTKLHKAITDYSLKALFFSYGCLLSCKVLRDLDGTSTGSGLVTFATNKEAVRALRAMNGKMILGKRLCIILEKKTKSGPKILTIPMTSMTPQTPLPPPVLPPLTMPPPRGFLLDFGRQMFTPGGFGQQMFYGQMAPPLFSPEPGYWYQQQAIPGVTLPAGAPMPNTFVPQGPLLLPGMKLGAEASMPNSWCEIQMENLYPRFTQL</sequence>
<dbReference type="SUPFAM" id="SSF54928">
    <property type="entry name" value="RNA-binding domain, RBD"/>
    <property type="match status" value="3"/>
</dbReference>
<feature type="domain" description="RRM" evidence="4">
    <location>
        <begin position="13"/>
        <end position="92"/>
    </location>
</feature>
<dbReference type="SMART" id="SM00360">
    <property type="entry name" value="RRM"/>
    <property type="match status" value="4"/>
</dbReference>
<accession>A0AAD8HII5</accession>
<evidence type="ECO:0000256" key="1">
    <source>
        <dbReference type="ARBA" id="ARBA00022737"/>
    </source>
</evidence>
<gene>
    <name evidence="5" type="ORF">POM88_034049</name>
</gene>
<organism evidence="5 6">
    <name type="scientific">Heracleum sosnowskyi</name>
    <dbReference type="NCBI Taxonomy" id="360622"/>
    <lineage>
        <taxon>Eukaryota</taxon>
        <taxon>Viridiplantae</taxon>
        <taxon>Streptophyta</taxon>
        <taxon>Embryophyta</taxon>
        <taxon>Tracheophyta</taxon>
        <taxon>Spermatophyta</taxon>
        <taxon>Magnoliopsida</taxon>
        <taxon>eudicotyledons</taxon>
        <taxon>Gunneridae</taxon>
        <taxon>Pentapetalae</taxon>
        <taxon>asterids</taxon>
        <taxon>campanulids</taxon>
        <taxon>Apiales</taxon>
        <taxon>Apiaceae</taxon>
        <taxon>Apioideae</taxon>
        <taxon>apioid superclade</taxon>
        <taxon>Tordylieae</taxon>
        <taxon>Tordyliinae</taxon>
        <taxon>Heracleum</taxon>
    </lineage>
</organism>
<keyword evidence="6" id="KW-1185">Reference proteome</keyword>
<dbReference type="AlphaFoldDB" id="A0AAD8HII5"/>
<evidence type="ECO:0000259" key="4">
    <source>
        <dbReference type="PROSITE" id="PS50102"/>
    </source>
</evidence>
<dbReference type="Proteomes" id="UP001237642">
    <property type="component" value="Unassembled WGS sequence"/>
</dbReference>
<evidence type="ECO:0000313" key="5">
    <source>
        <dbReference type="EMBL" id="KAK1367957.1"/>
    </source>
</evidence>
<dbReference type="Pfam" id="PF00076">
    <property type="entry name" value="RRM_1"/>
    <property type="match status" value="4"/>
</dbReference>
<dbReference type="CDD" id="cd00590">
    <property type="entry name" value="RRM_SF"/>
    <property type="match status" value="3"/>
</dbReference>
<dbReference type="InterPro" id="IPR012677">
    <property type="entry name" value="Nucleotide-bd_a/b_plait_sf"/>
</dbReference>
<keyword evidence="2 3" id="KW-0694">RNA-binding</keyword>
<keyword evidence="1" id="KW-0677">Repeat</keyword>
<name>A0AAD8HII5_9APIA</name>
<evidence type="ECO:0000313" key="6">
    <source>
        <dbReference type="Proteomes" id="UP001237642"/>
    </source>
</evidence>
<feature type="domain" description="RRM" evidence="4">
    <location>
        <begin position="195"/>
        <end position="270"/>
    </location>
</feature>
<dbReference type="InterPro" id="IPR000504">
    <property type="entry name" value="RRM_dom"/>
</dbReference>